<dbReference type="EMBL" id="QAMZ01000043">
    <property type="protein sequence ID" value="PWL52989.1"/>
    <property type="molecule type" value="Genomic_DNA"/>
</dbReference>
<evidence type="ECO:0000256" key="1">
    <source>
        <dbReference type="ARBA" id="ARBA00004651"/>
    </source>
</evidence>
<dbReference type="Pfam" id="PF06738">
    <property type="entry name" value="ThrE"/>
    <property type="match status" value="1"/>
</dbReference>
<feature type="domain" description="Threonine/serine exporter-like N-terminal" evidence="8">
    <location>
        <begin position="9"/>
        <end position="247"/>
    </location>
</feature>
<dbReference type="STRING" id="1529.SAMN04487885_11623"/>
<dbReference type="OrthoDB" id="9813917at2"/>
<evidence type="ECO:0000256" key="4">
    <source>
        <dbReference type="ARBA" id="ARBA00022989"/>
    </source>
</evidence>
<evidence type="ECO:0000256" key="2">
    <source>
        <dbReference type="ARBA" id="ARBA00022475"/>
    </source>
</evidence>
<keyword evidence="5 7" id="KW-0472">Membrane</keyword>
<sequence length="255" mass="27608">MDINKVIYVASEAGRIILENGGETYRVEETMSRICSNFNVYDAESFVTPTGIMISVMDKDGHINSLIRRVKNRTVNLEKVNLVNALSRNIQIQNLSCNDIELELKNIESNKCYSLKCTIIASAISAAFFTLLFGGSYRDAFVSFFIGGLIKFVSNFLSKNKLNDFFVNVVGGALTGILALISTYLSIGQDYNIIIIGSIMLLVPGLAITNAVRDTIGGDLLAALARGLEAILTAVAIAVGTGIALKIWFSLMGGM</sequence>
<comment type="subcellular location">
    <subcellularLocation>
        <location evidence="1">Cell membrane</location>
        <topology evidence="1">Multi-pass membrane protein</topology>
    </subcellularLocation>
</comment>
<dbReference type="GO" id="GO:0005886">
    <property type="term" value="C:plasma membrane"/>
    <property type="evidence" value="ECO:0007669"/>
    <property type="project" value="UniProtKB-SubCell"/>
</dbReference>
<feature type="transmembrane region" description="Helical" evidence="7">
    <location>
        <begin position="193"/>
        <end position="212"/>
    </location>
</feature>
<dbReference type="GeneID" id="90544518"/>
<feature type="transmembrane region" description="Helical" evidence="7">
    <location>
        <begin position="113"/>
        <end position="134"/>
    </location>
</feature>
<feature type="transmembrane region" description="Helical" evidence="7">
    <location>
        <begin position="140"/>
        <end position="158"/>
    </location>
</feature>
<gene>
    <name evidence="9" type="ORF">DBY38_08935</name>
    <name evidence="10" type="ORF">SAMN04487885_11623</name>
</gene>
<dbReference type="InterPro" id="IPR010619">
    <property type="entry name" value="ThrE-like_N"/>
</dbReference>
<reference evidence="9 12" key="2">
    <citation type="submission" date="2018-03" db="EMBL/GenBank/DDBJ databases">
        <title>The uncultured portion of the human microbiome is neutrally assembled.</title>
        <authorList>
            <person name="Jeraldo P."/>
            <person name="Boardman L."/>
            <person name="White B.A."/>
            <person name="Nelson H."/>
            <person name="Goldenfeld N."/>
            <person name="Chia N."/>
        </authorList>
    </citation>
    <scope>NUCLEOTIDE SEQUENCE [LARGE SCALE GENOMIC DNA]</scope>
    <source>
        <strain evidence="9">CIM:MAG 903</strain>
    </source>
</reference>
<keyword evidence="4 7" id="KW-1133">Transmembrane helix</keyword>
<evidence type="ECO:0000313" key="12">
    <source>
        <dbReference type="Proteomes" id="UP000246114"/>
    </source>
</evidence>
<dbReference type="eggNOG" id="COG2966">
    <property type="taxonomic scope" value="Bacteria"/>
</dbReference>
<dbReference type="RefSeq" id="WP_027638032.1">
    <property type="nucleotide sequence ID" value="NZ_BAAACD010000024.1"/>
</dbReference>
<dbReference type="Proteomes" id="UP000246114">
    <property type="component" value="Unassembled WGS sequence"/>
</dbReference>
<organism evidence="10 11">
    <name type="scientific">Clostridium cadaveris</name>
    <dbReference type="NCBI Taxonomy" id="1529"/>
    <lineage>
        <taxon>Bacteria</taxon>
        <taxon>Bacillati</taxon>
        <taxon>Bacillota</taxon>
        <taxon>Clostridia</taxon>
        <taxon>Eubacteriales</taxon>
        <taxon>Clostridiaceae</taxon>
        <taxon>Clostridium</taxon>
    </lineage>
</organism>
<evidence type="ECO:0000256" key="5">
    <source>
        <dbReference type="ARBA" id="ARBA00023136"/>
    </source>
</evidence>
<dbReference type="PANTHER" id="PTHR34390:SF2">
    <property type="entry name" value="SUCCINATE TRANSPORTER SUBUNIT YJJP-RELATED"/>
    <property type="match status" value="1"/>
</dbReference>
<keyword evidence="2" id="KW-1003">Cell membrane</keyword>
<evidence type="ECO:0000256" key="7">
    <source>
        <dbReference type="SAM" id="Phobius"/>
    </source>
</evidence>
<evidence type="ECO:0000259" key="8">
    <source>
        <dbReference type="Pfam" id="PF06738"/>
    </source>
</evidence>
<dbReference type="InterPro" id="IPR050539">
    <property type="entry name" value="ThrE_Dicarb/AminoAcid_Exp"/>
</dbReference>
<dbReference type="GO" id="GO:0022857">
    <property type="term" value="F:transmembrane transporter activity"/>
    <property type="evidence" value="ECO:0007669"/>
    <property type="project" value="InterPro"/>
</dbReference>
<comment type="similarity">
    <text evidence="6">Belongs to the ThrE exporter (TC 2.A.79) family.</text>
</comment>
<keyword evidence="11" id="KW-1185">Reference proteome</keyword>
<dbReference type="Proteomes" id="UP000182135">
    <property type="component" value="Unassembled WGS sequence"/>
</dbReference>
<dbReference type="AlphaFoldDB" id="A0A1I2MP20"/>
<evidence type="ECO:0000256" key="6">
    <source>
        <dbReference type="ARBA" id="ARBA00034125"/>
    </source>
</evidence>
<evidence type="ECO:0000313" key="10">
    <source>
        <dbReference type="EMBL" id="SFF93305.1"/>
    </source>
</evidence>
<proteinExistence type="inferred from homology"/>
<accession>A0A1I2MP20</accession>
<dbReference type="GO" id="GO:0015744">
    <property type="term" value="P:succinate transport"/>
    <property type="evidence" value="ECO:0007669"/>
    <property type="project" value="TreeGrafter"/>
</dbReference>
<evidence type="ECO:0000313" key="11">
    <source>
        <dbReference type="Proteomes" id="UP000182135"/>
    </source>
</evidence>
<feature type="transmembrane region" description="Helical" evidence="7">
    <location>
        <begin position="165"/>
        <end position="187"/>
    </location>
</feature>
<name>A0A1I2MP20_9CLOT</name>
<evidence type="ECO:0000256" key="3">
    <source>
        <dbReference type="ARBA" id="ARBA00022692"/>
    </source>
</evidence>
<dbReference type="EMBL" id="FOOE01000016">
    <property type="protein sequence ID" value="SFF93305.1"/>
    <property type="molecule type" value="Genomic_DNA"/>
</dbReference>
<evidence type="ECO:0000313" key="9">
    <source>
        <dbReference type="EMBL" id="PWL52989.1"/>
    </source>
</evidence>
<keyword evidence="3 7" id="KW-0812">Transmembrane</keyword>
<reference evidence="10 11" key="1">
    <citation type="submission" date="2016-10" db="EMBL/GenBank/DDBJ databases">
        <authorList>
            <person name="de Groot N.N."/>
        </authorList>
    </citation>
    <scope>NUCLEOTIDE SEQUENCE [LARGE SCALE GENOMIC DNA]</scope>
    <source>
        <strain evidence="10 11">NLAE-zl-G419</strain>
    </source>
</reference>
<protein>
    <submittedName>
        <fullName evidence="9">Threonine/serine exporter</fullName>
    </submittedName>
</protein>
<feature type="transmembrane region" description="Helical" evidence="7">
    <location>
        <begin position="224"/>
        <end position="249"/>
    </location>
</feature>
<dbReference type="PANTHER" id="PTHR34390">
    <property type="entry name" value="UPF0442 PROTEIN YJJB-RELATED"/>
    <property type="match status" value="1"/>
</dbReference>